<reference evidence="1 2" key="1">
    <citation type="submission" date="2016-09" db="EMBL/GenBank/DDBJ databases">
        <title>Rhizobium oryziradicis sp. nov., isolated from the root of rice.</title>
        <authorList>
            <person name="Zhao J."/>
            <person name="Zhang X."/>
        </authorList>
    </citation>
    <scope>NUCLEOTIDE SEQUENCE [LARGE SCALE GENOMIC DNA]</scope>
    <source>
        <strain evidence="1 2">N19</strain>
    </source>
</reference>
<comment type="caution">
    <text evidence="1">The sequence shown here is derived from an EMBL/GenBank/DDBJ whole genome shotgun (WGS) entry which is preliminary data.</text>
</comment>
<name>A0A1Q8ZRQ6_9HYPH</name>
<dbReference type="RefSeq" id="WP_075640121.1">
    <property type="nucleotide sequence ID" value="NZ_MKIM01000027.1"/>
</dbReference>
<keyword evidence="2" id="KW-1185">Reference proteome</keyword>
<organism evidence="1 2">
    <name type="scientific">Rhizobium oryziradicis</name>
    <dbReference type="NCBI Taxonomy" id="1867956"/>
    <lineage>
        <taxon>Bacteria</taxon>
        <taxon>Pseudomonadati</taxon>
        <taxon>Pseudomonadota</taxon>
        <taxon>Alphaproteobacteria</taxon>
        <taxon>Hyphomicrobiales</taxon>
        <taxon>Rhizobiaceae</taxon>
        <taxon>Rhizobium/Agrobacterium group</taxon>
        <taxon>Rhizobium</taxon>
    </lineage>
</organism>
<sequence length="105" mass="11540">MTMIHTPQNQNDASAFPFGEAELRAATEGYLDAISFLDAAIFVTNELYDLSEFTGCEKAIRSLPRLLGRARECIDKAGDIAMDLEQDVKTPRLWYVPAMPEGGAA</sequence>
<dbReference type="STRING" id="1867956.BJF95_08900"/>
<gene>
    <name evidence="1" type="ORF">BJF95_08900</name>
</gene>
<dbReference type="Proteomes" id="UP000186894">
    <property type="component" value="Unassembled WGS sequence"/>
</dbReference>
<proteinExistence type="predicted"/>
<protein>
    <submittedName>
        <fullName evidence="1">Uncharacterized protein</fullName>
    </submittedName>
</protein>
<dbReference type="AlphaFoldDB" id="A0A1Q8ZRQ6"/>
<evidence type="ECO:0000313" key="1">
    <source>
        <dbReference type="EMBL" id="OLP44612.1"/>
    </source>
</evidence>
<evidence type="ECO:0000313" key="2">
    <source>
        <dbReference type="Proteomes" id="UP000186894"/>
    </source>
</evidence>
<accession>A0A1Q8ZRQ6</accession>
<dbReference type="EMBL" id="MKIM01000027">
    <property type="protein sequence ID" value="OLP44612.1"/>
    <property type="molecule type" value="Genomic_DNA"/>
</dbReference>